<protein>
    <submittedName>
        <fullName evidence="2">Copper chaperone PCu(A)C</fullName>
    </submittedName>
</protein>
<organism evidence="2 3">
    <name type="scientific">Aliiglaciecola litoralis</name>
    <dbReference type="NCBI Taxonomy" id="582857"/>
    <lineage>
        <taxon>Bacteria</taxon>
        <taxon>Pseudomonadati</taxon>
        <taxon>Pseudomonadota</taxon>
        <taxon>Gammaproteobacteria</taxon>
        <taxon>Alteromonadales</taxon>
        <taxon>Alteromonadaceae</taxon>
        <taxon>Aliiglaciecola</taxon>
    </lineage>
</organism>
<evidence type="ECO:0000313" key="3">
    <source>
        <dbReference type="Proteomes" id="UP001500359"/>
    </source>
</evidence>
<dbReference type="PANTHER" id="PTHR36302">
    <property type="entry name" value="BLR7088 PROTEIN"/>
    <property type="match status" value="1"/>
</dbReference>
<dbReference type="RefSeq" id="WP_343856753.1">
    <property type="nucleotide sequence ID" value="NZ_BAAAFD010000002.1"/>
</dbReference>
<accession>A0ABP3WTE3</accession>
<dbReference type="Proteomes" id="UP001500359">
    <property type="component" value="Unassembled WGS sequence"/>
</dbReference>
<evidence type="ECO:0000313" key="2">
    <source>
        <dbReference type="EMBL" id="GAA0853887.1"/>
    </source>
</evidence>
<name>A0ABP3WTE3_9ALTE</name>
<dbReference type="InterPro" id="IPR036182">
    <property type="entry name" value="PCuAC_sf"/>
</dbReference>
<feature type="chain" id="PRO_5045670464" evidence="1">
    <location>
        <begin position="29"/>
        <end position="156"/>
    </location>
</feature>
<dbReference type="PANTHER" id="PTHR36302:SF1">
    <property type="entry name" value="COPPER CHAPERONE PCU(A)C"/>
    <property type="match status" value="1"/>
</dbReference>
<dbReference type="EMBL" id="BAAAFD010000002">
    <property type="protein sequence ID" value="GAA0853887.1"/>
    <property type="molecule type" value="Genomic_DNA"/>
</dbReference>
<gene>
    <name evidence="2" type="ORF">GCM10009114_07900</name>
</gene>
<keyword evidence="3" id="KW-1185">Reference proteome</keyword>
<comment type="caution">
    <text evidence="2">The sequence shown here is derived from an EMBL/GenBank/DDBJ whole genome shotgun (WGS) entry which is preliminary data.</text>
</comment>
<keyword evidence="1" id="KW-0732">Signal</keyword>
<dbReference type="SUPFAM" id="SSF110087">
    <property type="entry name" value="DR1885-like metal-binding protein"/>
    <property type="match status" value="1"/>
</dbReference>
<proteinExistence type="predicted"/>
<dbReference type="InterPro" id="IPR007410">
    <property type="entry name" value="LpqE-like"/>
</dbReference>
<dbReference type="Pfam" id="PF04314">
    <property type="entry name" value="PCuAC"/>
    <property type="match status" value="1"/>
</dbReference>
<sequence>MALKISTVNTIIISFVLVLAFYCQAASAQLQVSNATVRLLPPGVPNTSAYFTIENSGTQDQSIVAAELNFARKAELHAHIMDGDMMRMEQQQQVRIAAGESVTFKPGGLHVMIFGLAEPLQENQQVSFTLVTGDNQKIDVTATVVMPGNESSHHHQ</sequence>
<feature type="signal peptide" evidence="1">
    <location>
        <begin position="1"/>
        <end position="28"/>
    </location>
</feature>
<evidence type="ECO:0000256" key="1">
    <source>
        <dbReference type="SAM" id="SignalP"/>
    </source>
</evidence>
<reference evidence="3" key="1">
    <citation type="journal article" date="2019" name="Int. J. Syst. Evol. Microbiol.">
        <title>The Global Catalogue of Microorganisms (GCM) 10K type strain sequencing project: providing services to taxonomists for standard genome sequencing and annotation.</title>
        <authorList>
            <consortium name="The Broad Institute Genomics Platform"/>
            <consortium name="The Broad Institute Genome Sequencing Center for Infectious Disease"/>
            <person name="Wu L."/>
            <person name="Ma J."/>
        </authorList>
    </citation>
    <scope>NUCLEOTIDE SEQUENCE [LARGE SCALE GENOMIC DNA]</scope>
    <source>
        <strain evidence="3">JCM 15896</strain>
    </source>
</reference>
<dbReference type="Gene3D" id="2.60.40.1890">
    <property type="entry name" value="PCu(A)C copper chaperone"/>
    <property type="match status" value="1"/>
</dbReference>
<dbReference type="InterPro" id="IPR058248">
    <property type="entry name" value="Lxx211020-like"/>
</dbReference>